<dbReference type="Proteomes" id="UP000428260">
    <property type="component" value="Chromosome"/>
</dbReference>
<evidence type="ECO:0000259" key="3">
    <source>
        <dbReference type="Pfam" id="PF16344"/>
    </source>
</evidence>
<keyword evidence="1" id="KW-1133">Transmembrane helix</keyword>
<keyword evidence="1" id="KW-0472">Membrane</keyword>
<protein>
    <submittedName>
        <fullName evidence="4">DUF4974 domain-containing protein</fullName>
    </submittedName>
</protein>
<accession>A0A6I6JTJ1</accession>
<dbReference type="PANTHER" id="PTHR30273">
    <property type="entry name" value="PERIPLASMIC SIGNAL SENSOR AND SIGMA FACTOR ACTIVATOR FECR-RELATED"/>
    <property type="match status" value="1"/>
</dbReference>
<dbReference type="EMBL" id="CP046401">
    <property type="protein sequence ID" value="QGY43452.1"/>
    <property type="molecule type" value="Genomic_DNA"/>
</dbReference>
<dbReference type="Pfam" id="PF04773">
    <property type="entry name" value="FecR"/>
    <property type="match status" value="1"/>
</dbReference>
<proteinExistence type="predicted"/>
<feature type="domain" description="Protein FecR C-terminal" evidence="3">
    <location>
        <begin position="260"/>
        <end position="328"/>
    </location>
</feature>
<dbReference type="InterPro" id="IPR012373">
    <property type="entry name" value="Ferrdict_sens_TM"/>
</dbReference>
<keyword evidence="1" id="KW-0812">Transmembrane</keyword>
<dbReference type="RefSeq" id="WP_158864598.1">
    <property type="nucleotide sequence ID" value="NZ_CP046401.1"/>
</dbReference>
<reference evidence="4 5" key="1">
    <citation type="submission" date="2019-11" db="EMBL/GenBank/DDBJ databases">
        <authorList>
            <person name="Zheng R.K."/>
            <person name="Sun C.M."/>
        </authorList>
    </citation>
    <scope>NUCLEOTIDE SEQUENCE [LARGE SCALE GENOMIC DNA]</scope>
    <source>
        <strain evidence="4 5">WC007</strain>
    </source>
</reference>
<dbReference type="PANTHER" id="PTHR30273:SF2">
    <property type="entry name" value="PROTEIN FECR"/>
    <property type="match status" value="1"/>
</dbReference>
<gene>
    <name evidence="4" type="ORF">GM418_07200</name>
</gene>
<feature type="domain" description="FecR protein" evidence="2">
    <location>
        <begin position="122"/>
        <end position="212"/>
    </location>
</feature>
<evidence type="ECO:0000256" key="1">
    <source>
        <dbReference type="SAM" id="Phobius"/>
    </source>
</evidence>
<keyword evidence="5" id="KW-1185">Reference proteome</keyword>
<dbReference type="Pfam" id="PF16344">
    <property type="entry name" value="FecR_C"/>
    <property type="match status" value="1"/>
</dbReference>
<dbReference type="PIRSF" id="PIRSF018266">
    <property type="entry name" value="FecR"/>
    <property type="match status" value="1"/>
</dbReference>
<name>A0A6I6JTJ1_9BACT</name>
<organism evidence="4 5">
    <name type="scientific">Maribellus comscasis</name>
    <dbReference type="NCBI Taxonomy" id="2681766"/>
    <lineage>
        <taxon>Bacteria</taxon>
        <taxon>Pseudomonadati</taxon>
        <taxon>Bacteroidota</taxon>
        <taxon>Bacteroidia</taxon>
        <taxon>Marinilabiliales</taxon>
        <taxon>Prolixibacteraceae</taxon>
        <taxon>Maribellus</taxon>
    </lineage>
</organism>
<evidence type="ECO:0000259" key="2">
    <source>
        <dbReference type="Pfam" id="PF04773"/>
    </source>
</evidence>
<sequence length="333" mass="38379">MKKQVQHIFDKAYSQNNSLSDRQEMLSLFHQPEKEFEVKEKLLEDLSTQNAKPPSLPDFKNLFNKLWAKIEKEQKQNKTKVRFLYHAVKIAAAILVGLFIGIYVTSLQETADAPVYYAAHSPKGSVSEMILPDGSVIFLNADSRIRYSVEGKEGNREVFLEGEAWFDVEKNKNKPFIVHTPYYDVNVTGTQFNVKTYKTENEIITTLEEGQIIIQSSENFKLAQDVIVRPGEQVVLNKDSKILTIKEVNTSWYTSWKDNKLIFVNMNLKDLVVLLERKYGVDIEIKNKEILDLHFDGTIKNESIIEFLEIVKKALPINYKIVGQKIEITDNKN</sequence>
<evidence type="ECO:0000313" key="5">
    <source>
        <dbReference type="Proteomes" id="UP000428260"/>
    </source>
</evidence>
<dbReference type="GO" id="GO:0016989">
    <property type="term" value="F:sigma factor antagonist activity"/>
    <property type="evidence" value="ECO:0007669"/>
    <property type="project" value="TreeGrafter"/>
</dbReference>
<dbReference type="Gene3D" id="3.55.50.30">
    <property type="match status" value="1"/>
</dbReference>
<evidence type="ECO:0000313" key="4">
    <source>
        <dbReference type="EMBL" id="QGY43452.1"/>
    </source>
</evidence>
<dbReference type="InterPro" id="IPR006860">
    <property type="entry name" value="FecR"/>
</dbReference>
<dbReference type="InterPro" id="IPR032508">
    <property type="entry name" value="FecR_C"/>
</dbReference>
<dbReference type="KEGG" id="mcos:GM418_07200"/>
<dbReference type="Gene3D" id="2.60.120.1440">
    <property type="match status" value="1"/>
</dbReference>
<feature type="transmembrane region" description="Helical" evidence="1">
    <location>
        <begin position="83"/>
        <end position="104"/>
    </location>
</feature>
<dbReference type="AlphaFoldDB" id="A0A6I6JTJ1"/>